<dbReference type="SUPFAM" id="SSF56672">
    <property type="entry name" value="DNA/RNA polymerases"/>
    <property type="match status" value="1"/>
</dbReference>
<feature type="domain" description="CCHC-type" evidence="5">
    <location>
        <begin position="23"/>
        <end position="38"/>
    </location>
</feature>
<dbReference type="PANTHER" id="PTHR15503:SF45">
    <property type="entry name" value="RNA-DIRECTED DNA POLYMERASE HOMOLOG"/>
    <property type="match status" value="1"/>
</dbReference>
<keyword evidence="7" id="KW-1185">Reference proteome</keyword>
<dbReference type="Proteomes" id="UP001151760">
    <property type="component" value="Unassembled WGS sequence"/>
</dbReference>
<dbReference type="Gene3D" id="2.40.70.10">
    <property type="entry name" value="Acid Proteases"/>
    <property type="match status" value="1"/>
</dbReference>
<dbReference type="PROSITE" id="PS50158">
    <property type="entry name" value="ZF_CCHC"/>
    <property type="match status" value="1"/>
</dbReference>
<dbReference type="InterPro" id="IPR001878">
    <property type="entry name" value="Znf_CCHC"/>
</dbReference>
<dbReference type="InterPro" id="IPR043502">
    <property type="entry name" value="DNA/RNA_pol_sf"/>
</dbReference>
<keyword evidence="4" id="KW-0863">Zinc-finger</keyword>
<evidence type="ECO:0000256" key="2">
    <source>
        <dbReference type="ARBA" id="ARBA00022750"/>
    </source>
</evidence>
<dbReference type="InterPro" id="IPR021109">
    <property type="entry name" value="Peptidase_aspartic_dom_sf"/>
</dbReference>
<protein>
    <submittedName>
        <fullName evidence="6">Reverse transcriptase domain-containing protein</fullName>
    </submittedName>
</protein>
<keyword evidence="2" id="KW-0378">Hydrolase</keyword>
<accession>A0ABQ5H298</accession>
<evidence type="ECO:0000313" key="7">
    <source>
        <dbReference type="Proteomes" id="UP001151760"/>
    </source>
</evidence>
<dbReference type="InterPro" id="IPR032567">
    <property type="entry name" value="RTL1-rel"/>
</dbReference>
<organism evidence="6 7">
    <name type="scientific">Tanacetum coccineum</name>
    <dbReference type="NCBI Taxonomy" id="301880"/>
    <lineage>
        <taxon>Eukaryota</taxon>
        <taxon>Viridiplantae</taxon>
        <taxon>Streptophyta</taxon>
        <taxon>Embryophyta</taxon>
        <taxon>Tracheophyta</taxon>
        <taxon>Spermatophyta</taxon>
        <taxon>Magnoliopsida</taxon>
        <taxon>eudicotyledons</taxon>
        <taxon>Gunneridae</taxon>
        <taxon>Pentapetalae</taxon>
        <taxon>asterids</taxon>
        <taxon>campanulids</taxon>
        <taxon>Asterales</taxon>
        <taxon>Asteraceae</taxon>
        <taxon>Asteroideae</taxon>
        <taxon>Anthemideae</taxon>
        <taxon>Anthemidinae</taxon>
        <taxon>Tanacetum</taxon>
    </lineage>
</organism>
<dbReference type="Pfam" id="PF00098">
    <property type="entry name" value="zf-CCHC"/>
    <property type="match status" value="1"/>
</dbReference>
<evidence type="ECO:0000256" key="4">
    <source>
        <dbReference type="PROSITE-ProRule" id="PRU00047"/>
    </source>
</evidence>
<dbReference type="Gene3D" id="3.30.70.270">
    <property type="match status" value="2"/>
</dbReference>
<evidence type="ECO:0000256" key="1">
    <source>
        <dbReference type="ARBA" id="ARBA00022670"/>
    </source>
</evidence>
<evidence type="ECO:0000259" key="5">
    <source>
        <dbReference type="PROSITE" id="PS50158"/>
    </source>
</evidence>
<sequence length="655" mass="74920">MKDYGTVRYGEGVTSGIRGFVTCYECGGQGHYRSDCPKLKDQNRGNKAGNKNRVGEARGKAYVLGGGDANPDSNVVKGTFLLNNHYAFILFDSGADRSFVSTTFSTLLDITPDTLDVSYAVELADGRISETNTVLRGCTLGLLGHPFNINLMPVELGSFDAIIGMDWLANHHAVIVCDEKVVRIPYGDKVLIVQGDGGSRREKSKLSIISCTKTHKYVERGCLIFLAQVTKKEIENESEEKRLEDVPTVPPTRQVEFQIDLVPGAAPVRVPHPGEPRSCFSKKERRIFRMCIDYRELKKLNVKNRYPLPRIDDLFDQLQGSRVYSKIDLRSGYHQLRVREEDIPKTTKEEHAEHLKLILELLKKEELYAKFSKCEFWLSKPMTKLTQKNVKFDWSEKEEVVFQMLKQKLCSAPILALPEGSENFVVYCDVSRKGFGAVLMQREKVIAYASRQLKIHEKNYTTHNLELGAVVLLSKCRDIICTVEARKEKNYGTEDLCGMIKKLEPRTDGMLCLNKRSWIPCRDKIVQDLKKLYWWPNMKAEIATYETDSMEKLTRQYLKEVVSRHGVPVSIISDRDIIQNQKEEFKLPCDRKKSYADRRRKPLEFKVGDKVMLKVSPWKVVIRFGKRGKLNPRYIGPFRVIAKVGTLAYRLELPE</sequence>
<dbReference type="SUPFAM" id="SSF50630">
    <property type="entry name" value="Acid proteases"/>
    <property type="match status" value="1"/>
</dbReference>
<dbReference type="InterPro" id="IPR041577">
    <property type="entry name" value="RT_RNaseH_2"/>
</dbReference>
<keyword evidence="6" id="KW-0808">Transferase</keyword>
<reference evidence="6" key="1">
    <citation type="journal article" date="2022" name="Int. J. Mol. Sci.">
        <title>Draft Genome of Tanacetum Coccineum: Genomic Comparison of Closely Related Tanacetum-Family Plants.</title>
        <authorList>
            <person name="Yamashiro T."/>
            <person name="Shiraishi A."/>
            <person name="Nakayama K."/>
            <person name="Satake H."/>
        </authorList>
    </citation>
    <scope>NUCLEOTIDE SEQUENCE</scope>
</reference>
<gene>
    <name evidence="6" type="ORF">Tco_1055729</name>
</gene>
<comment type="caution">
    <text evidence="6">The sequence shown here is derived from an EMBL/GenBank/DDBJ whole genome shotgun (WGS) entry which is preliminary data.</text>
</comment>
<dbReference type="Gene3D" id="3.10.10.10">
    <property type="entry name" value="HIV Type 1 Reverse Transcriptase, subunit A, domain 1"/>
    <property type="match status" value="1"/>
</dbReference>
<dbReference type="PANTHER" id="PTHR15503">
    <property type="entry name" value="LDOC1 RELATED"/>
    <property type="match status" value="1"/>
</dbReference>
<proteinExistence type="predicted"/>
<dbReference type="SUPFAM" id="SSF57756">
    <property type="entry name" value="Retrovirus zinc finger-like domains"/>
    <property type="match status" value="1"/>
</dbReference>
<evidence type="ECO:0000256" key="3">
    <source>
        <dbReference type="ARBA" id="ARBA00023125"/>
    </source>
</evidence>
<keyword evidence="4" id="KW-0862">Zinc</keyword>
<name>A0ABQ5H298_9ASTR</name>
<dbReference type="InterPro" id="IPR036875">
    <property type="entry name" value="Znf_CCHC_sf"/>
</dbReference>
<keyword evidence="4" id="KW-0479">Metal-binding</keyword>
<dbReference type="Pfam" id="PF17919">
    <property type="entry name" value="RT_RNaseH_2"/>
    <property type="match status" value="1"/>
</dbReference>
<keyword evidence="6" id="KW-0695">RNA-directed DNA polymerase</keyword>
<keyword evidence="2" id="KW-0064">Aspartyl protease</keyword>
<dbReference type="Gene3D" id="4.10.60.10">
    <property type="entry name" value="Zinc finger, CCHC-type"/>
    <property type="match status" value="1"/>
</dbReference>
<dbReference type="SMART" id="SM00343">
    <property type="entry name" value="ZnF_C2HC"/>
    <property type="match status" value="1"/>
</dbReference>
<dbReference type="EMBL" id="BQNB010019078">
    <property type="protein sequence ID" value="GJT81387.1"/>
    <property type="molecule type" value="Genomic_DNA"/>
</dbReference>
<dbReference type="GO" id="GO:0003964">
    <property type="term" value="F:RNA-directed DNA polymerase activity"/>
    <property type="evidence" value="ECO:0007669"/>
    <property type="project" value="UniProtKB-KW"/>
</dbReference>
<reference evidence="6" key="2">
    <citation type="submission" date="2022-01" db="EMBL/GenBank/DDBJ databases">
        <authorList>
            <person name="Yamashiro T."/>
            <person name="Shiraishi A."/>
            <person name="Satake H."/>
            <person name="Nakayama K."/>
        </authorList>
    </citation>
    <scope>NUCLEOTIDE SEQUENCE</scope>
</reference>
<dbReference type="Pfam" id="PF24626">
    <property type="entry name" value="SH3_Tf2-1"/>
    <property type="match status" value="1"/>
</dbReference>
<dbReference type="InterPro" id="IPR056924">
    <property type="entry name" value="SH3_Tf2-1"/>
</dbReference>
<keyword evidence="6" id="KW-0548">Nucleotidyltransferase</keyword>
<evidence type="ECO:0000313" key="6">
    <source>
        <dbReference type="EMBL" id="GJT81387.1"/>
    </source>
</evidence>
<dbReference type="CDD" id="cd01647">
    <property type="entry name" value="RT_LTR"/>
    <property type="match status" value="1"/>
</dbReference>
<dbReference type="CDD" id="cd00303">
    <property type="entry name" value="retropepsin_like"/>
    <property type="match status" value="1"/>
</dbReference>
<keyword evidence="3" id="KW-0238">DNA-binding</keyword>
<keyword evidence="1" id="KW-0645">Protease</keyword>
<dbReference type="InterPro" id="IPR043128">
    <property type="entry name" value="Rev_trsase/Diguanyl_cyclase"/>
</dbReference>
<dbReference type="Pfam" id="PF08284">
    <property type="entry name" value="RVP_2"/>
    <property type="match status" value="1"/>
</dbReference>